<proteinExistence type="predicted"/>
<name>A0ABU5NB60_9RICK</name>
<gene>
    <name evidence="1" type="ORF">Megvenef_00388</name>
</gene>
<evidence type="ECO:0000313" key="2">
    <source>
        <dbReference type="Proteomes" id="UP001291687"/>
    </source>
</evidence>
<sequence>MSDTLKLIQALGSKICHDLAGSIGTIDNCLGLLDSDNKTIGNQAKDLVLQESKNLVKRIKFFRSTYGLVENESRLSIIDIVDLLKNFFDESKIKFNAHIMGELLSVNAHMAKVAYCLVSIASENIGSEGSIDLYIHEENDTLFKIQSNGRNFHLKHGSFVVLNGGVAEPLTITNCREHYASNICSEYGYKLSISKNVGSTEYFVIKS</sequence>
<dbReference type="Gene3D" id="3.30.565.10">
    <property type="entry name" value="Histidine kinase-like ATPase, C-terminal domain"/>
    <property type="match status" value="1"/>
</dbReference>
<dbReference type="InterPro" id="IPR036890">
    <property type="entry name" value="HATPase_C_sf"/>
</dbReference>
<protein>
    <submittedName>
        <fullName evidence="1">Histidine phosphotransferase domain protein</fullName>
    </submittedName>
</protein>
<dbReference type="Gene3D" id="1.10.287.130">
    <property type="match status" value="1"/>
</dbReference>
<comment type="caution">
    <text evidence="1">The sequence shown here is derived from an EMBL/GenBank/DDBJ whole genome shotgun (WGS) entry which is preliminary data.</text>
</comment>
<organism evidence="1 2">
    <name type="scientific">Candidatus Megaera venefica</name>
    <dbReference type="NCBI Taxonomy" id="2055910"/>
    <lineage>
        <taxon>Bacteria</taxon>
        <taxon>Pseudomonadati</taxon>
        <taxon>Pseudomonadota</taxon>
        <taxon>Alphaproteobacteria</taxon>
        <taxon>Rickettsiales</taxon>
        <taxon>Rickettsiaceae</taxon>
        <taxon>Candidatus Megaera</taxon>
    </lineage>
</organism>
<accession>A0ABU5NB60</accession>
<keyword evidence="2" id="KW-1185">Reference proteome</keyword>
<dbReference type="RefSeq" id="WP_322776329.1">
    <property type="nucleotide sequence ID" value="NZ_JARJFB010000017.1"/>
</dbReference>
<dbReference type="Proteomes" id="UP001291687">
    <property type="component" value="Unassembled WGS sequence"/>
</dbReference>
<evidence type="ECO:0000313" key="1">
    <source>
        <dbReference type="EMBL" id="MEA0970425.1"/>
    </source>
</evidence>
<dbReference type="EMBL" id="JARJFB010000017">
    <property type="protein sequence ID" value="MEA0970425.1"/>
    <property type="molecule type" value="Genomic_DNA"/>
</dbReference>
<reference evidence="1 2" key="1">
    <citation type="submission" date="2023-03" db="EMBL/GenBank/DDBJ databases">
        <title>Host association and intracellularity evolved multiple times independently in the Rickettsiales.</title>
        <authorList>
            <person name="Castelli M."/>
            <person name="Nardi T."/>
            <person name="Gammuto L."/>
            <person name="Bellinzona G."/>
            <person name="Sabaneyeva E."/>
            <person name="Potekhin A."/>
            <person name="Serra V."/>
            <person name="Petroni G."/>
            <person name="Sassera D."/>
        </authorList>
    </citation>
    <scope>NUCLEOTIDE SEQUENCE [LARGE SCALE GENOMIC DNA]</scope>
    <source>
        <strain evidence="1 2">Sr 2-6</strain>
    </source>
</reference>